<evidence type="ECO:0000256" key="1">
    <source>
        <dbReference type="SAM" id="MobiDB-lite"/>
    </source>
</evidence>
<feature type="region of interest" description="Disordered" evidence="1">
    <location>
        <begin position="46"/>
        <end position="89"/>
    </location>
</feature>
<accession>A0A9R0S648</accession>
<dbReference type="EMBL" id="LT934117">
    <property type="protein sequence ID" value="VAH96351.1"/>
    <property type="molecule type" value="Genomic_DNA"/>
</dbReference>
<reference evidence="2 4" key="1">
    <citation type="submission" date="2017-09" db="EMBL/GenBank/DDBJ databases">
        <authorList>
            <consortium name="International Durum Wheat Genome Sequencing Consortium (IDWGSC)"/>
            <person name="Milanesi L."/>
        </authorList>
    </citation>
    <scope>NUCLEOTIDE SEQUENCE [LARGE SCALE GENOMIC DNA]</scope>
    <source>
        <strain evidence="4">cv. Svevo</strain>
    </source>
</reference>
<organism evidence="2 4">
    <name type="scientific">Triticum turgidum subsp. durum</name>
    <name type="common">Durum wheat</name>
    <name type="synonym">Triticum durum</name>
    <dbReference type="NCBI Taxonomy" id="4567"/>
    <lineage>
        <taxon>Eukaryota</taxon>
        <taxon>Viridiplantae</taxon>
        <taxon>Streptophyta</taxon>
        <taxon>Embryophyta</taxon>
        <taxon>Tracheophyta</taxon>
        <taxon>Spermatophyta</taxon>
        <taxon>Magnoliopsida</taxon>
        <taxon>Liliopsida</taxon>
        <taxon>Poales</taxon>
        <taxon>Poaceae</taxon>
        <taxon>BOP clade</taxon>
        <taxon>Pooideae</taxon>
        <taxon>Triticodae</taxon>
        <taxon>Triticeae</taxon>
        <taxon>Triticinae</taxon>
        <taxon>Triticum</taxon>
    </lineage>
</organism>
<proteinExistence type="predicted"/>
<keyword evidence="4" id="KW-1185">Reference proteome</keyword>
<dbReference type="Proteomes" id="UP000324705">
    <property type="component" value="Chromosome 4A"/>
</dbReference>
<gene>
    <name evidence="2" type="ORF">TRITD_4Av1G045770</name>
    <name evidence="3" type="ORF">TRITD_4Av1G207020</name>
</gene>
<protein>
    <submittedName>
        <fullName evidence="2">Uncharacterized protein</fullName>
    </submittedName>
</protein>
<sequence>MSLLTTLPFQKSSSTLPLDRTSEIIMLLLARAGLRPLLGPTRRMHEEWREPASGGSKAGGQIAPWCPARVTVKPGSKPATRVGDPPAAT</sequence>
<dbReference type="Gramene" id="TRITD4Av1G207020.1">
    <property type="protein sequence ID" value="TRITD4Av1G207020.1"/>
    <property type="gene ID" value="TRITD4Av1G207020"/>
</dbReference>
<evidence type="ECO:0000313" key="4">
    <source>
        <dbReference type="Proteomes" id="UP000324705"/>
    </source>
</evidence>
<dbReference type="Gramene" id="TRITD4Av1G045770.1">
    <property type="protein sequence ID" value="TRITD4Av1G045770.1"/>
    <property type="gene ID" value="TRITD4Av1G045770"/>
</dbReference>
<dbReference type="EMBL" id="LT934117">
    <property type="protein sequence ID" value="VAH89409.1"/>
    <property type="molecule type" value="Genomic_DNA"/>
</dbReference>
<evidence type="ECO:0000313" key="2">
    <source>
        <dbReference type="EMBL" id="VAH89409.1"/>
    </source>
</evidence>
<name>A0A9R0S648_TRITD</name>
<evidence type="ECO:0000313" key="3">
    <source>
        <dbReference type="EMBL" id="VAH96351.1"/>
    </source>
</evidence>
<dbReference type="AlphaFoldDB" id="A0A9R0S648"/>